<feature type="transmembrane region" description="Helical" evidence="2">
    <location>
        <begin position="1300"/>
        <end position="1323"/>
    </location>
</feature>
<evidence type="ECO:0000256" key="2">
    <source>
        <dbReference type="SAM" id="Phobius"/>
    </source>
</evidence>
<dbReference type="EMBL" id="SNRW01000647">
    <property type="protein sequence ID" value="KAA6399960.1"/>
    <property type="molecule type" value="Genomic_DNA"/>
</dbReference>
<feature type="transmembrane region" description="Helical" evidence="2">
    <location>
        <begin position="206"/>
        <end position="228"/>
    </location>
</feature>
<evidence type="ECO:0000259" key="3">
    <source>
        <dbReference type="Pfam" id="PF25474"/>
    </source>
</evidence>
<feature type="compositionally biased region" description="Low complexity" evidence="1">
    <location>
        <begin position="690"/>
        <end position="710"/>
    </location>
</feature>
<dbReference type="PANTHER" id="PTHR31600:SF2">
    <property type="entry name" value="GAMETE ENRICHED GENE 10 PROTEIN-RELATED"/>
    <property type="match status" value="1"/>
</dbReference>
<gene>
    <name evidence="4" type="ORF">EZS28_004517</name>
</gene>
<evidence type="ECO:0000313" key="4">
    <source>
        <dbReference type="EMBL" id="KAA6399960.1"/>
    </source>
</evidence>
<sequence>MTQEKDELEHDGDDDDVELSAKDLGQFEVFIARVLSPLYNQSKNLTNQQSIIVWGMITLQLITLSVYRVVGPSPDPSRITYYPGITQTSRVFFRALGYIDGSQWGFLAGNYISFAAFGSLFILLLCICILGGFSIYLERLQMSNKGLISLNRIIFNLMLPILFIIFINIGISNFDCFCKDGESQISYLLGGTAQCFKGNTLQIGGAVAGISVCVIFLMMQIPLNLFLFDNNYKRGGHFSTYSGSSSAVEYIILFGLVFAQRELVNWYFWRGLVTIGTATLMAAFYILYQPYYRNTGNILIASRYCIYGTVRLFMEIAYAVERSVMSKVDSAERLYEAPKGHWIDIFVYVMFGLGILAGIIESVLCSVFIKWLNKKRWILDKENKFYELPYQQNTAIEQKQDESKLITIDLFQDIWMIERRMRFLLQKDLRELQYVFYANFCFNIAQHLHKDDPVLLFHYATFLKQIAKQPQAASDVIIRCRILRPPIALRVVLASQVLEQQRERMLKNKLKATLLRRTLTALEQRRLDNAEDNLEEALGDMRMFWEGLLRPQPDLWELQIHLEHIADLTTKTQDIYIQLLETCVNNPTVLRSYSLFSGQLLRDETEALISKERAQAIEREFKKMIITHQYQKTQYDVDFDLQRERSNTSASKFSDQEVTDRLTQYSFHSRGSPLSQNYSASVGQLDKNEQLQQQQQQQQTPTTLSKQSSTYQLLKLQKKRELKKKREKDRKLQNQSLILKKSGQIDTKNTDNTIIVQGQGTAQLISNSNLIVGTHSGLQHVQGFVTQFVCFLALIVVGEVMMQLEVNAYMNSLDSLFTLCNLGYFTSKLSCTAIDLFLHEQKNWDPKLFNEGDINIALTPVPAILESLNKTANSIEKISKRIYSKGGSIAENWEKMDIDMLFMNWDQDLLQIGDRTIRVMSLLGVETALVQQVRIITSEANKNRELWPQILTNQKANNDNQTLDNNQMDLKLQQSINSNSNFHNQSSQSQFNAVIAPLSSIGFYEALLFLLINPLQPVFEGTKRAMVVMQESCESWKIAVIYSYPALISLFAMCITVGAILTETTLLKFTENQRIKAFKNICNLPSNDVRSELRKCIVSIMNVGVTPEEKEQDKEREDELNKMRDELEFKEEQMSSFLKEKEKENQSFKDNQNLQEKETDRLSLYQSGSRKKLAAQSATSLNDRTDRELINDKNQDKNITHKVSDSKDQHNKLFTYTELHPQKHASSEVSYAQTLRLLKKNINKLKSTKQGKQKKKRVPVEQRHFFDIGWQQQLDAHIERLANLYQSIPLQIQYTVFKILTINLLIMDAMFILIIVLFVIYQYRFTDAHANIVMSGIYQSLLMMVKFVSGRMIAPSSKIEPAQDLEFSISTNACFRNLEHMSSNTTKLMELLGCLGEYAVSVAHRGYFESKQITPKHGYDEITDEDDEAKMSYDSFIDSIKTGRMNQKLLSNALLQGTSCLGREFVDQDEDSTFKSSNKLKKNSKNKLKNEIEEDFDYEDEIQMCSLPIYQRVFRKEEGYLYGILGLESRLLHNIRLLSKLYLDEHAMQKIHKIESQYSSEGYYSNMQPESKYIQSVLHYDLAVGGNALGHKQMNDAEQLVQDLKDIILVLSIVCTFAEIILCIVCAIAHLMVYRKISVQTFSLVILYESILQSDEQELEELRRFELEQYDIKQQELQQSMKKPDPNMKQYEFSEALPISFAQQSVSDTFNNLAIWTSASPKFREVMVTNVNWLDEGRMHIADAANNVTESLTRGDDMKSVLKTFELLINGAKQFFNKEEIASENLI</sequence>
<dbReference type="Pfam" id="PF25474">
    <property type="entry name" value="TPR_TmcB"/>
    <property type="match status" value="1"/>
</dbReference>
<dbReference type="Proteomes" id="UP000324800">
    <property type="component" value="Unassembled WGS sequence"/>
</dbReference>
<reference evidence="4 5" key="1">
    <citation type="submission" date="2019-03" db="EMBL/GenBank/DDBJ databases">
        <title>Single cell metagenomics reveals metabolic interactions within the superorganism composed of flagellate Streblomastix strix and complex community of Bacteroidetes bacteria on its surface.</title>
        <authorList>
            <person name="Treitli S.C."/>
            <person name="Kolisko M."/>
            <person name="Husnik F."/>
            <person name="Keeling P."/>
            <person name="Hampl V."/>
        </authorList>
    </citation>
    <scope>NUCLEOTIDE SEQUENCE [LARGE SCALE GENOMIC DNA]</scope>
    <source>
        <strain evidence="4">ST1C</strain>
    </source>
</reference>
<feature type="transmembrane region" description="Helical" evidence="2">
    <location>
        <begin position="1607"/>
        <end position="1633"/>
    </location>
</feature>
<organism evidence="4 5">
    <name type="scientific">Streblomastix strix</name>
    <dbReference type="NCBI Taxonomy" id="222440"/>
    <lineage>
        <taxon>Eukaryota</taxon>
        <taxon>Metamonada</taxon>
        <taxon>Preaxostyla</taxon>
        <taxon>Oxymonadida</taxon>
        <taxon>Streblomastigidae</taxon>
        <taxon>Streblomastix</taxon>
    </lineage>
</organism>
<feature type="transmembrane region" description="Helical" evidence="2">
    <location>
        <begin position="51"/>
        <end position="70"/>
    </location>
</feature>
<feature type="non-terminal residue" evidence="4">
    <location>
        <position position="1787"/>
    </location>
</feature>
<evidence type="ECO:0000313" key="5">
    <source>
        <dbReference type="Proteomes" id="UP000324800"/>
    </source>
</evidence>
<dbReference type="PANTHER" id="PTHR31600">
    <property type="entry name" value="TINY MACROCYSTS PROTEIN B-RELATED"/>
    <property type="match status" value="1"/>
</dbReference>
<proteinExistence type="predicted"/>
<feature type="transmembrane region" description="Helical" evidence="2">
    <location>
        <begin position="991"/>
        <end position="1012"/>
    </location>
</feature>
<name>A0A5J4WYM5_9EUKA</name>
<feature type="transmembrane region" description="Helical" evidence="2">
    <location>
        <begin position="1041"/>
        <end position="1061"/>
    </location>
</feature>
<feature type="transmembrane region" description="Helical" evidence="2">
    <location>
        <begin position="345"/>
        <end position="369"/>
    </location>
</feature>
<keyword evidence="2" id="KW-0472">Membrane</keyword>
<feature type="region of interest" description="Disordered" evidence="1">
    <location>
        <begin position="687"/>
        <end position="710"/>
    </location>
</feature>
<keyword evidence="2" id="KW-1133">Transmembrane helix</keyword>
<protein>
    <recommendedName>
        <fullName evidence="3">TmcB/TmcC TPR repeats domain-containing protein</fullName>
    </recommendedName>
</protein>
<dbReference type="InterPro" id="IPR057352">
    <property type="entry name" value="TPR_TmcB/C"/>
</dbReference>
<accession>A0A5J4WYM5</accession>
<feature type="transmembrane region" description="Helical" evidence="2">
    <location>
        <begin position="111"/>
        <end position="137"/>
    </location>
</feature>
<feature type="region of interest" description="Disordered" evidence="1">
    <location>
        <begin position="1140"/>
        <end position="1159"/>
    </location>
</feature>
<comment type="caution">
    <text evidence="4">The sequence shown here is derived from an EMBL/GenBank/DDBJ whole genome shotgun (WGS) entry which is preliminary data.</text>
</comment>
<feature type="region of interest" description="Disordered" evidence="1">
    <location>
        <begin position="1164"/>
        <end position="1185"/>
    </location>
</feature>
<feature type="transmembrane region" description="Helical" evidence="2">
    <location>
        <begin position="266"/>
        <end position="288"/>
    </location>
</feature>
<feature type="domain" description="TmcB/TmcC TPR repeats" evidence="3">
    <location>
        <begin position="524"/>
        <end position="620"/>
    </location>
</feature>
<evidence type="ECO:0000256" key="1">
    <source>
        <dbReference type="SAM" id="MobiDB-lite"/>
    </source>
</evidence>
<keyword evidence="2" id="KW-0812">Transmembrane</keyword>
<dbReference type="OrthoDB" id="16288at2759"/>
<feature type="transmembrane region" description="Helical" evidence="2">
    <location>
        <begin position="240"/>
        <end position="260"/>
    </location>
</feature>
<dbReference type="InterPro" id="IPR052994">
    <property type="entry name" value="Tiny_macrocysts_regulators"/>
</dbReference>
<feature type="transmembrane region" description="Helical" evidence="2">
    <location>
        <begin position="149"/>
        <end position="171"/>
    </location>
</feature>